<reference evidence="5" key="1">
    <citation type="journal article" date="2017" name="Appl. Environ. Microbiol.">
        <title>Genomic Analysis of Calderihabitans maritimus KKC1, a Thermophilic, Hydrogenogenic, Carboxydotrophic Bacterium Isolated from Marine Sediment.</title>
        <authorList>
            <person name="Omae K."/>
            <person name="Yoneda Y."/>
            <person name="Fukuyama Y."/>
            <person name="Yoshida T."/>
            <person name="Sako Y."/>
        </authorList>
    </citation>
    <scope>NUCLEOTIDE SEQUENCE [LARGE SCALE GENOMIC DNA]</scope>
    <source>
        <strain evidence="5">KKC1</strain>
    </source>
</reference>
<evidence type="ECO:0000256" key="3">
    <source>
        <dbReference type="ARBA" id="ARBA00035643"/>
    </source>
</evidence>
<dbReference type="GO" id="GO:0031412">
    <property type="term" value="P:gas vesicle organization"/>
    <property type="evidence" value="ECO:0007669"/>
    <property type="project" value="InterPro"/>
</dbReference>
<sequence length="264" mass="30553">MRGMAVAEGKYIYGAIASREARNFGPIGVGDRNDLVYTINYRDLAMVVSDSPIIIYDPDRKHALQHERVLGEIMKEFTVIPASFGLIFKSEADVQELLKKIYEEAMEALKNLDNKVELGLKVLWKKEYFAAEIEKGFPQLRQLKAAAARESPKYRKQVFSKKFQLGQMIENIVAQKRSRYIGEIYYGLQRYAVASVANDLITNRMILNAAFLVDKNREQEFDAQVSRFYQKYREKLDFRYTGPWPPYNFVKILLKLKGIGVVKR</sequence>
<comment type="subcellular location">
    <subcellularLocation>
        <location evidence="2">Gas vesicle</location>
    </subcellularLocation>
</comment>
<evidence type="ECO:0000256" key="2">
    <source>
        <dbReference type="ARBA" id="ARBA00035108"/>
    </source>
</evidence>
<comment type="similarity">
    <text evidence="3">Belongs to the gas vesicle GvpF/GvpL family.</text>
</comment>
<keyword evidence="5" id="KW-1185">Reference proteome</keyword>
<protein>
    <submittedName>
        <fullName evidence="4">Gas vesicle synthesis GvpLGvpF</fullName>
    </submittedName>
</protein>
<dbReference type="PANTHER" id="PTHR36852:SF1">
    <property type="entry name" value="PROTEIN GVPL 2"/>
    <property type="match status" value="1"/>
</dbReference>
<dbReference type="AlphaFoldDB" id="A0A1Z5HXB1"/>
<organism evidence="4 5">
    <name type="scientific">Calderihabitans maritimus</name>
    <dbReference type="NCBI Taxonomy" id="1246530"/>
    <lineage>
        <taxon>Bacteria</taxon>
        <taxon>Bacillati</taxon>
        <taxon>Bacillota</taxon>
        <taxon>Clostridia</taxon>
        <taxon>Neomoorellales</taxon>
        <taxon>Calderihabitantaceae</taxon>
        <taxon>Calderihabitans</taxon>
    </lineage>
</organism>
<gene>
    <name evidence="4" type="ORF">KKC1_30910</name>
</gene>
<comment type="caution">
    <text evidence="4">The sequence shown here is derived from an EMBL/GenBank/DDBJ whole genome shotgun (WGS) entry which is preliminary data.</text>
</comment>
<proteinExistence type="inferred from homology"/>
<dbReference type="Proteomes" id="UP000197032">
    <property type="component" value="Unassembled WGS sequence"/>
</dbReference>
<evidence type="ECO:0000313" key="5">
    <source>
        <dbReference type="Proteomes" id="UP000197032"/>
    </source>
</evidence>
<accession>A0A1Z5HXB1</accession>
<evidence type="ECO:0000313" key="4">
    <source>
        <dbReference type="EMBL" id="GAW93971.1"/>
    </source>
</evidence>
<keyword evidence="1" id="KW-0304">Gas vesicle</keyword>
<dbReference type="EMBL" id="BDGJ01000195">
    <property type="protein sequence ID" value="GAW93971.1"/>
    <property type="molecule type" value="Genomic_DNA"/>
</dbReference>
<name>A0A1Z5HXB1_9FIRM</name>
<evidence type="ECO:0000256" key="1">
    <source>
        <dbReference type="ARBA" id="ARBA00022987"/>
    </source>
</evidence>
<dbReference type="GO" id="GO:0031411">
    <property type="term" value="C:gas vesicle"/>
    <property type="evidence" value="ECO:0007669"/>
    <property type="project" value="UniProtKB-SubCell"/>
</dbReference>
<dbReference type="Pfam" id="PF06386">
    <property type="entry name" value="GvpL_GvpF"/>
    <property type="match status" value="1"/>
</dbReference>
<dbReference type="InterPro" id="IPR009430">
    <property type="entry name" value="GvpL/GvpF"/>
</dbReference>
<dbReference type="PANTHER" id="PTHR36852">
    <property type="entry name" value="PROTEIN GVPL 2"/>
    <property type="match status" value="1"/>
</dbReference>